<evidence type="ECO:0000256" key="1">
    <source>
        <dbReference type="ARBA" id="ARBA00023235"/>
    </source>
</evidence>
<evidence type="ECO:0000256" key="4">
    <source>
        <dbReference type="ARBA" id="ARBA00038922"/>
    </source>
</evidence>
<dbReference type="Pfam" id="PF01479">
    <property type="entry name" value="S4"/>
    <property type="match status" value="1"/>
</dbReference>
<name>A0ABW9D5S1_9BURK</name>
<dbReference type="Pfam" id="PF00849">
    <property type="entry name" value="PseudoU_synth_2"/>
    <property type="match status" value="1"/>
</dbReference>
<evidence type="ECO:0000256" key="8">
    <source>
        <dbReference type="ARBA" id="ARBA00042843"/>
    </source>
</evidence>
<dbReference type="InterPro" id="IPR050343">
    <property type="entry name" value="RsuA_PseudoU_synthase"/>
</dbReference>
<dbReference type="PANTHER" id="PTHR47683">
    <property type="entry name" value="PSEUDOURIDINE SYNTHASE FAMILY PROTEIN-RELATED"/>
    <property type="match status" value="1"/>
</dbReference>
<feature type="compositionally biased region" description="Low complexity" evidence="12">
    <location>
        <begin position="56"/>
        <end position="79"/>
    </location>
</feature>
<keyword evidence="1" id="KW-0413">Isomerase</keyword>
<evidence type="ECO:0000256" key="10">
    <source>
        <dbReference type="ARBA" id="ARBA00043147"/>
    </source>
</evidence>
<dbReference type="InterPro" id="IPR006145">
    <property type="entry name" value="PsdUridine_synth_RsuA/RluA"/>
</dbReference>
<dbReference type="Gene3D" id="3.30.70.580">
    <property type="entry name" value="Pseudouridine synthase I, catalytic domain, N-terminal subdomain"/>
    <property type="match status" value="1"/>
</dbReference>
<feature type="compositionally biased region" description="Basic residues" evidence="12">
    <location>
        <begin position="1"/>
        <end position="11"/>
    </location>
</feature>
<evidence type="ECO:0000256" key="6">
    <source>
        <dbReference type="ARBA" id="ARBA00041420"/>
    </source>
</evidence>
<feature type="compositionally biased region" description="Basic and acidic residues" evidence="12">
    <location>
        <begin position="497"/>
        <end position="513"/>
    </location>
</feature>
<keyword evidence="11" id="KW-0694">RNA-binding</keyword>
<organism evidence="14 15">
    <name type="scientific">Paraburkholderia dilworthii</name>
    <dbReference type="NCBI Taxonomy" id="948106"/>
    <lineage>
        <taxon>Bacteria</taxon>
        <taxon>Pseudomonadati</taxon>
        <taxon>Pseudomonadota</taxon>
        <taxon>Betaproteobacteria</taxon>
        <taxon>Burkholderiales</taxon>
        <taxon>Burkholderiaceae</taxon>
        <taxon>Paraburkholderia</taxon>
    </lineage>
</organism>
<feature type="compositionally biased region" description="Gly residues" evidence="12">
    <location>
        <begin position="45"/>
        <end position="55"/>
    </location>
</feature>
<evidence type="ECO:0000313" key="15">
    <source>
        <dbReference type="Proteomes" id="UP001629367"/>
    </source>
</evidence>
<feature type="compositionally biased region" description="Basic and acidic residues" evidence="12">
    <location>
        <begin position="186"/>
        <end position="261"/>
    </location>
</feature>
<dbReference type="InterPro" id="IPR036986">
    <property type="entry name" value="S4_RNA-bd_sf"/>
</dbReference>
<feature type="compositionally biased region" description="Basic and acidic residues" evidence="12">
    <location>
        <begin position="368"/>
        <end position="468"/>
    </location>
</feature>
<dbReference type="CDD" id="cd00165">
    <property type="entry name" value="S4"/>
    <property type="match status" value="1"/>
</dbReference>
<evidence type="ECO:0000256" key="2">
    <source>
        <dbReference type="ARBA" id="ARBA00036390"/>
    </source>
</evidence>
<dbReference type="InterPro" id="IPR002942">
    <property type="entry name" value="S4_RNA-bd"/>
</dbReference>
<feature type="compositionally biased region" description="Basic and acidic residues" evidence="12">
    <location>
        <begin position="277"/>
        <end position="352"/>
    </location>
</feature>
<evidence type="ECO:0000259" key="13">
    <source>
        <dbReference type="SMART" id="SM00363"/>
    </source>
</evidence>
<gene>
    <name evidence="14" type="ORF">PQQ68_09415</name>
</gene>
<feature type="domain" description="RNA-binding S4" evidence="13">
    <location>
        <begin position="519"/>
        <end position="578"/>
    </location>
</feature>
<evidence type="ECO:0000256" key="3">
    <source>
        <dbReference type="ARBA" id="ARBA00036535"/>
    </source>
</evidence>
<feature type="compositionally biased region" description="Basic and acidic residues" evidence="12">
    <location>
        <begin position="93"/>
        <end position="170"/>
    </location>
</feature>
<dbReference type="InterPro" id="IPR020103">
    <property type="entry name" value="PsdUridine_synth_cat_dom_sf"/>
</dbReference>
<dbReference type="SUPFAM" id="SSF55120">
    <property type="entry name" value="Pseudouridine synthase"/>
    <property type="match status" value="1"/>
</dbReference>
<dbReference type="EC" id="5.4.99.21" evidence="4"/>
<feature type="region of interest" description="Disordered" evidence="12">
    <location>
        <begin position="1"/>
        <end position="514"/>
    </location>
</feature>
<dbReference type="Proteomes" id="UP001629367">
    <property type="component" value="Unassembled WGS sequence"/>
</dbReference>
<dbReference type="Gene3D" id="3.30.70.1560">
    <property type="entry name" value="Alpha-L RNA-binding motif"/>
    <property type="match status" value="1"/>
</dbReference>
<comment type="catalytic activity">
    <reaction evidence="2">
        <text>uridine(35) in tRNA(Tyr) = pseudouridine(35) in tRNA(Tyr)</text>
        <dbReference type="Rhea" id="RHEA:60556"/>
        <dbReference type="Rhea" id="RHEA-COMP:15607"/>
        <dbReference type="Rhea" id="RHEA-COMP:15608"/>
        <dbReference type="ChEBI" id="CHEBI:65314"/>
        <dbReference type="ChEBI" id="CHEBI:65315"/>
    </reaction>
</comment>
<dbReference type="Gene3D" id="3.10.290.10">
    <property type="entry name" value="RNA-binding S4 domain"/>
    <property type="match status" value="1"/>
</dbReference>
<evidence type="ECO:0000313" key="14">
    <source>
        <dbReference type="EMBL" id="MFM0593237.1"/>
    </source>
</evidence>
<evidence type="ECO:0000256" key="11">
    <source>
        <dbReference type="PROSITE-ProRule" id="PRU00182"/>
    </source>
</evidence>
<dbReference type="PROSITE" id="PS50889">
    <property type="entry name" value="S4"/>
    <property type="match status" value="1"/>
</dbReference>
<evidence type="ECO:0000256" key="7">
    <source>
        <dbReference type="ARBA" id="ARBA00041697"/>
    </source>
</evidence>
<dbReference type="InterPro" id="IPR020094">
    <property type="entry name" value="TruA/RsuA/RluB/E/F_N"/>
</dbReference>
<comment type="caution">
    <text evidence="14">The sequence shown here is derived from an EMBL/GenBank/DDBJ whole genome shotgun (WGS) entry which is preliminary data.</text>
</comment>
<dbReference type="SUPFAM" id="SSF55174">
    <property type="entry name" value="Alpha-L RNA-binding motif"/>
    <property type="match status" value="1"/>
</dbReference>
<dbReference type="InterPro" id="IPR042092">
    <property type="entry name" value="PsdUridine_s_RsuA/RluB/E/F_cat"/>
</dbReference>
<keyword evidence="15" id="KW-1185">Reference proteome</keyword>
<protein>
    <recommendedName>
        <fullName evidence="5">Dual-specificity RNA pseudouridine synthase RluF</fullName>
        <ecNumber evidence="4">5.4.99.21</ecNumber>
    </recommendedName>
    <alternativeName>
        <fullName evidence="7">23S rRNA pseudouridine(2604) synthase</fullName>
    </alternativeName>
    <alternativeName>
        <fullName evidence="9">Ribosomal large subunit pseudouridine synthase F</fullName>
    </alternativeName>
    <alternativeName>
        <fullName evidence="8">rRNA pseudouridylate synthase F</fullName>
    </alternativeName>
    <alternativeName>
        <fullName evidence="10">rRNA-uridine isomerase F</fullName>
    </alternativeName>
    <alternativeName>
        <fullName evidence="6">tRNA(Tyr) pseudouridine(35) synthase</fullName>
    </alternativeName>
</protein>
<proteinExistence type="predicted"/>
<evidence type="ECO:0000256" key="9">
    <source>
        <dbReference type="ARBA" id="ARBA00042890"/>
    </source>
</evidence>
<evidence type="ECO:0000256" key="5">
    <source>
        <dbReference type="ARBA" id="ARBA00039989"/>
    </source>
</evidence>
<feature type="compositionally biased region" description="Basic and acidic residues" evidence="12">
    <location>
        <begin position="477"/>
        <end position="490"/>
    </location>
</feature>
<dbReference type="PANTHER" id="PTHR47683:SF2">
    <property type="entry name" value="RNA-BINDING S4 DOMAIN-CONTAINING PROTEIN"/>
    <property type="match status" value="1"/>
</dbReference>
<sequence>MRLKLTAKHPRPASSERAPVRTGSTSARKPTRPVGPKPSTAGFSGAHGEGGGAPKGAGTRPAGGKPAGAGARAPRAEGSFSRERDAGGAGRSSSDRPPRREGAGDRGERAPRKFESGGDRGDRAPRKFEGGGDRGERAPRKFEGGGDRGERAPRSFGDRPPRRDDGERRPFSGARPGAGRPSEGGPRGDRPVRNDRDGGDRPRFGGERGPRSDSAPRRFEGAGNRGERAPRKFEGGGDRSERAPRSFGDRPPRRDDGERRPFSGARPGAGRPSEGGARGDRPVRNDRDGGDRPRFGGERGPRSDSAPRRFEGAGDRGERAPRKFEGGGDRSERAPRSFGDRPPRRDDGERRPFSGARPGSGRPSESGARGDRPVRNDRDGGDRPRFGGERGPRSDSAPRRFEGAGDRGDRPPRNDSAPRRVEGERGSSDRGERSFAKPVKREFGDRPARTGDRTERTERNDRPARSFDKTLPTAGRRFGDDRPARADKPRGPAPAARAEHNDAAPRTPRRDYEDAPGTLRLSKLMSELGLCSRREADEWIEKGWVLVDGERIDTLGTKVRPDQRIEIDPAAEAAQASQVTVLIHKPVGLVSGQAEDGYQPAITLVTPENRWADDQSEIRFSVSHLRQLAPAGRLDIDSTGLLVLTQDGRVAKQLIGGHSEIDKEYLVRVAYGEHAVDVESHFPPESLELLCHGLSLDEQPLKPAQVNWQNGEQLRFVLREGKKRQIRRMCELVGLEVIGLKRVRMGRVVLGALPPGQWRYLAADESF</sequence>
<comment type="catalytic activity">
    <reaction evidence="3">
        <text>uridine(2604) in 23S rRNA = pseudouridine(2604) in 23S rRNA</text>
        <dbReference type="Rhea" id="RHEA:38875"/>
        <dbReference type="Rhea" id="RHEA-COMP:10093"/>
        <dbReference type="Rhea" id="RHEA-COMP:10094"/>
        <dbReference type="ChEBI" id="CHEBI:65314"/>
        <dbReference type="ChEBI" id="CHEBI:65315"/>
        <dbReference type="EC" id="5.4.99.21"/>
    </reaction>
</comment>
<accession>A0ABW9D5S1</accession>
<dbReference type="SMART" id="SM00363">
    <property type="entry name" value="S4"/>
    <property type="match status" value="1"/>
</dbReference>
<reference evidence="14 15" key="1">
    <citation type="journal article" date="2024" name="Chem. Sci.">
        <title>Discovery of megapolipeptins by genome mining of a Burkholderiales bacteria collection.</title>
        <authorList>
            <person name="Paulo B.S."/>
            <person name="Recchia M.J.J."/>
            <person name="Lee S."/>
            <person name="Fergusson C.H."/>
            <person name="Romanowski S.B."/>
            <person name="Hernandez A."/>
            <person name="Krull N."/>
            <person name="Liu D.Y."/>
            <person name="Cavanagh H."/>
            <person name="Bos A."/>
            <person name="Gray C.A."/>
            <person name="Murphy B.T."/>
            <person name="Linington R.G."/>
            <person name="Eustaquio A.S."/>
        </authorList>
    </citation>
    <scope>NUCLEOTIDE SEQUENCE [LARGE SCALE GENOMIC DNA]</scope>
    <source>
        <strain evidence="14 15">RL17-335-BIF-A</strain>
    </source>
</reference>
<evidence type="ECO:0000256" key="12">
    <source>
        <dbReference type="SAM" id="MobiDB-lite"/>
    </source>
</evidence>
<dbReference type="EMBL" id="JAQQBZ010000005">
    <property type="protein sequence ID" value="MFM0593237.1"/>
    <property type="molecule type" value="Genomic_DNA"/>
</dbReference>